<dbReference type="SUPFAM" id="SSF51206">
    <property type="entry name" value="cAMP-binding domain-like"/>
    <property type="match status" value="1"/>
</dbReference>
<evidence type="ECO:0000313" key="2">
    <source>
        <dbReference type="EMBL" id="GAA4263044.1"/>
    </source>
</evidence>
<dbReference type="Pfam" id="PF00027">
    <property type="entry name" value="cNMP_binding"/>
    <property type="match status" value="1"/>
</dbReference>
<accession>A0ABP8DSX9</accession>
<organism evidence="2 3">
    <name type="scientific">Dactylosporangium darangshiense</name>
    <dbReference type="NCBI Taxonomy" id="579108"/>
    <lineage>
        <taxon>Bacteria</taxon>
        <taxon>Bacillati</taxon>
        <taxon>Actinomycetota</taxon>
        <taxon>Actinomycetes</taxon>
        <taxon>Micromonosporales</taxon>
        <taxon>Micromonosporaceae</taxon>
        <taxon>Dactylosporangium</taxon>
    </lineage>
</organism>
<reference evidence="3" key="1">
    <citation type="journal article" date="2019" name="Int. J. Syst. Evol. Microbiol.">
        <title>The Global Catalogue of Microorganisms (GCM) 10K type strain sequencing project: providing services to taxonomists for standard genome sequencing and annotation.</title>
        <authorList>
            <consortium name="The Broad Institute Genomics Platform"/>
            <consortium name="The Broad Institute Genome Sequencing Center for Infectious Disease"/>
            <person name="Wu L."/>
            <person name="Ma J."/>
        </authorList>
    </citation>
    <scope>NUCLEOTIDE SEQUENCE [LARGE SCALE GENOMIC DNA]</scope>
    <source>
        <strain evidence="3">JCM 17441</strain>
    </source>
</reference>
<evidence type="ECO:0000313" key="3">
    <source>
        <dbReference type="Proteomes" id="UP001500620"/>
    </source>
</evidence>
<gene>
    <name evidence="2" type="ORF">GCM10022255_104020</name>
</gene>
<dbReference type="Gene3D" id="2.60.120.10">
    <property type="entry name" value="Jelly Rolls"/>
    <property type="match status" value="1"/>
</dbReference>
<dbReference type="InterPro" id="IPR014710">
    <property type="entry name" value="RmlC-like_jellyroll"/>
</dbReference>
<dbReference type="Proteomes" id="UP001500620">
    <property type="component" value="Unassembled WGS sequence"/>
</dbReference>
<sequence length="194" mass="21520">MTPYAALDAALLRWAAIPAEELTRAHRIFRSHHVPARTLLQRAGEPSERISFIVRGLTRTYLTGDGGAERVRAFRAEGELVCAYAAALRRAPAAEHIETLEECDLLTATRPAFEALCAGHPSWTAMLAAMNERLFLDEERRTRDLLGNDAAARYRAFVTERPALAARLTQRQIAAYIGITPEALSRLRHAASLM</sequence>
<feature type="domain" description="Cyclic nucleotide-binding" evidence="1">
    <location>
        <begin position="3"/>
        <end position="135"/>
    </location>
</feature>
<dbReference type="EMBL" id="BAABAT010000060">
    <property type="protein sequence ID" value="GAA4263044.1"/>
    <property type="molecule type" value="Genomic_DNA"/>
</dbReference>
<proteinExistence type="predicted"/>
<dbReference type="RefSeq" id="WP_345141580.1">
    <property type="nucleotide sequence ID" value="NZ_BAABAT010000060.1"/>
</dbReference>
<name>A0ABP8DSX9_9ACTN</name>
<dbReference type="SMART" id="SM00100">
    <property type="entry name" value="cNMP"/>
    <property type="match status" value="1"/>
</dbReference>
<protein>
    <submittedName>
        <fullName evidence="2">Crp/Fnr family transcriptional regulator</fullName>
    </submittedName>
</protein>
<keyword evidence="3" id="KW-1185">Reference proteome</keyword>
<dbReference type="InterPro" id="IPR000595">
    <property type="entry name" value="cNMP-bd_dom"/>
</dbReference>
<comment type="caution">
    <text evidence="2">The sequence shown here is derived from an EMBL/GenBank/DDBJ whole genome shotgun (WGS) entry which is preliminary data.</text>
</comment>
<dbReference type="InterPro" id="IPR018490">
    <property type="entry name" value="cNMP-bd_dom_sf"/>
</dbReference>
<evidence type="ECO:0000259" key="1">
    <source>
        <dbReference type="SMART" id="SM00100"/>
    </source>
</evidence>
<dbReference type="CDD" id="cd00038">
    <property type="entry name" value="CAP_ED"/>
    <property type="match status" value="1"/>
</dbReference>